<keyword evidence="9" id="KW-0067">ATP-binding</keyword>
<evidence type="ECO:0000313" key="12">
    <source>
        <dbReference type="EMBL" id="UYM17084.1"/>
    </source>
</evidence>
<comment type="catalytic activity">
    <reaction evidence="1">
        <text>Endonucleolytic cleavage of DNA to give random double-stranded fragments with terminal 5'-phosphates, ATP is simultaneously hydrolyzed.</text>
        <dbReference type="EC" id="3.1.21.3"/>
    </reaction>
</comment>
<name>A0ABY6GWE1_9GAMM</name>
<protein>
    <recommendedName>
        <fullName evidence="3">type I site-specific deoxyribonuclease</fullName>
        <ecNumber evidence="3">3.1.21.3</ecNumber>
    </recommendedName>
</protein>
<dbReference type="SMART" id="SM00487">
    <property type="entry name" value="DEXDc"/>
    <property type="match status" value="1"/>
</dbReference>
<dbReference type="Pfam" id="PF22679">
    <property type="entry name" value="T1R_D3-like"/>
    <property type="match status" value="1"/>
</dbReference>
<evidence type="ECO:0000256" key="7">
    <source>
        <dbReference type="ARBA" id="ARBA00022759"/>
    </source>
</evidence>
<evidence type="ECO:0000256" key="5">
    <source>
        <dbReference type="ARBA" id="ARBA00022741"/>
    </source>
</evidence>
<dbReference type="Proteomes" id="UP001163255">
    <property type="component" value="Chromosome"/>
</dbReference>
<keyword evidence="7 12" id="KW-0255">Endonuclease</keyword>
<keyword evidence="6" id="KW-0680">Restriction system</keyword>
<evidence type="ECO:0000256" key="6">
    <source>
        <dbReference type="ARBA" id="ARBA00022747"/>
    </source>
</evidence>
<dbReference type="EMBL" id="CP103300">
    <property type="protein sequence ID" value="UYM17084.1"/>
    <property type="molecule type" value="Genomic_DNA"/>
</dbReference>
<dbReference type="InterPro" id="IPR055180">
    <property type="entry name" value="HsdR_RecA-like_helicase_dom_2"/>
</dbReference>
<evidence type="ECO:0000256" key="3">
    <source>
        <dbReference type="ARBA" id="ARBA00012654"/>
    </source>
</evidence>
<keyword evidence="5" id="KW-0547">Nucleotide-binding</keyword>
<dbReference type="Gene3D" id="3.40.50.300">
    <property type="entry name" value="P-loop containing nucleotide triphosphate hydrolases"/>
    <property type="match status" value="2"/>
</dbReference>
<evidence type="ECO:0000256" key="2">
    <source>
        <dbReference type="ARBA" id="ARBA00008598"/>
    </source>
</evidence>
<evidence type="ECO:0000256" key="8">
    <source>
        <dbReference type="ARBA" id="ARBA00022801"/>
    </source>
</evidence>
<dbReference type="CDD" id="cd18800">
    <property type="entry name" value="SF2_C_EcoR124I-like"/>
    <property type="match status" value="1"/>
</dbReference>
<dbReference type="InterPro" id="IPR040980">
    <property type="entry name" value="SWI2_SNF2"/>
</dbReference>
<keyword evidence="13" id="KW-1185">Reference proteome</keyword>
<accession>A0ABY6GWE1</accession>
<dbReference type="InterPro" id="IPR014001">
    <property type="entry name" value="Helicase_ATP-bd"/>
</dbReference>
<evidence type="ECO:0000256" key="1">
    <source>
        <dbReference type="ARBA" id="ARBA00000851"/>
    </source>
</evidence>
<evidence type="ECO:0000259" key="11">
    <source>
        <dbReference type="SMART" id="SM00487"/>
    </source>
</evidence>
<dbReference type="PANTHER" id="PTHR30195">
    <property type="entry name" value="TYPE I SITE-SPECIFIC DEOXYRIBONUCLEASE PROTEIN SUBUNIT M AND R"/>
    <property type="match status" value="1"/>
</dbReference>
<proteinExistence type="inferred from homology"/>
<evidence type="ECO:0000256" key="10">
    <source>
        <dbReference type="ARBA" id="ARBA00023125"/>
    </source>
</evidence>
<dbReference type="Pfam" id="PF04313">
    <property type="entry name" value="HSDR_N"/>
    <property type="match status" value="1"/>
</dbReference>
<dbReference type="PANTHER" id="PTHR30195:SF15">
    <property type="entry name" value="TYPE I RESTRICTION ENZYME HINDI ENDONUCLEASE SUBUNIT"/>
    <property type="match status" value="1"/>
</dbReference>
<reference evidence="12" key="1">
    <citation type="submission" date="2022-10" db="EMBL/GenBank/DDBJ databases">
        <title>Completed Genome Sequence of two octocoral isolated bacterium, Endozoicomonas euniceicola EF212T and Endozoicomonas gorgoniicola PS125T.</title>
        <authorList>
            <person name="Chiou Y.-J."/>
            <person name="Chen Y.-H."/>
        </authorList>
    </citation>
    <scope>NUCLEOTIDE SEQUENCE</scope>
    <source>
        <strain evidence="12">EF212</strain>
    </source>
</reference>
<sequence length="1108" mass="126427">MSEYKDVERPLLTQLSSMGWDVYDLGSGIPSDPATSFRSSFREVVLAEQFKSAVLKINTTEEGTQWLTPEQLDGLLEDFTDFGTDKLLGANQAFLERLYKWQVDKNELTGEDSPVVKIIDFEHWQNNTFTAINQFRIDTPGHTKGHVRPDIVLFVNGLPLVVIECKELSSSCTNPMFEGIEQLRRYADLREPESSKNREGEPKLFYTNQLMISTYGDDCKFGTITSSEEYYFNWKTIYPDHEPYHAPEVMLHRSQEQLVQGMLHPQRLLDITRSFTLFMAAGSNRIKVICRYQQFRAVHKILKRMGEGETSLQRSGVIWHTQGSGKSLTMVFLVRKLRRMQSLKDYKVLMVNDRRDLEEQLTQTAGLTGETVVEISSSREAKNKLSSDASNLNMVMIHKFREEDASFLPDSVRKALSAEYKVALDSEDETRVAEAAANYQVEVAYFQDFGVINDRDQVLILIDEAHRTQRSGKGRASLSDNLFDAFPNATRIAFTGTPLIADHHTDPTWKRFGASQGDAYIDKYKLQDAVDDNATLQILYEGRTADTAIYDRSGFDTKFENLFKDRTEEELLEIRKKYGAEGDILDAEKRIEEIANDLVRHYVRGIMPSGFKAQVVCSSKQACIHYQTYIRKAIAQQISEYAALAATEQNSEILKRLKFLKTAVIISSDGTNEKADFVAARNESKSLDAVESFKKAFNDDKPETGVAFLIVCDMLLTGFDAPVEQVMYIDKRLSEHNLLQTIARVNRTYKEKTRGYIVDYIGLTENLKEALSLYAGEDQEDLLNGLQSIDSEVPVLESRYRRLLQLFQEGGVSQIERLVNQKLSPEDHYQVLLAAVELLEDIRLRDSFNVYFKKFLQSMDIVMPNALANPYKLPMYQFVHVQARARERYKDETMNFHGVGQKVRSLVNEHLISLGMSPKVKPVELFSDEFIKSVKKEPDLKAQASEMEHAIRKHCKVSADDDPVFYKSMSEKLDEIIKKHSDNWEQMALKLGALRDEILASRGPDAKVEDPFFDLIVSLAFKDGDMAAHIDKVKLTIVAIMDDLNEHIGNLDFWEREDLVAELQGKIKKRMILSKVPQLKAQRELLATEVVALARRREKDILGMTTGE</sequence>
<comment type="similarity">
    <text evidence="2">Belongs to the HsdR family.</text>
</comment>
<keyword evidence="4" id="KW-0540">Nuclease</keyword>
<dbReference type="CDD" id="cd22332">
    <property type="entry name" value="HsdR_N"/>
    <property type="match status" value="1"/>
</dbReference>
<evidence type="ECO:0000256" key="4">
    <source>
        <dbReference type="ARBA" id="ARBA00022722"/>
    </source>
</evidence>
<gene>
    <name evidence="12" type="ORF">NX720_03915</name>
</gene>
<dbReference type="RefSeq" id="WP_262599537.1">
    <property type="nucleotide sequence ID" value="NZ_CP103300.1"/>
</dbReference>
<dbReference type="EC" id="3.1.21.3" evidence="3"/>
<organism evidence="12 13">
    <name type="scientific">Endozoicomonas euniceicola</name>
    <dbReference type="NCBI Taxonomy" id="1234143"/>
    <lineage>
        <taxon>Bacteria</taxon>
        <taxon>Pseudomonadati</taxon>
        <taxon>Pseudomonadota</taxon>
        <taxon>Gammaproteobacteria</taxon>
        <taxon>Oceanospirillales</taxon>
        <taxon>Endozoicomonadaceae</taxon>
        <taxon>Endozoicomonas</taxon>
    </lineage>
</organism>
<dbReference type="Gene3D" id="3.90.1570.50">
    <property type="match status" value="1"/>
</dbReference>
<keyword evidence="10" id="KW-0238">DNA-binding</keyword>
<dbReference type="InterPro" id="IPR007409">
    <property type="entry name" value="Restrct_endonuc_type1_HsdR_N"/>
</dbReference>
<dbReference type="InterPro" id="IPR051268">
    <property type="entry name" value="Type-I_R_enzyme_R_subunit"/>
</dbReference>
<dbReference type="GO" id="GO:0004519">
    <property type="term" value="F:endonuclease activity"/>
    <property type="evidence" value="ECO:0007669"/>
    <property type="project" value="UniProtKB-KW"/>
</dbReference>
<keyword evidence="8" id="KW-0378">Hydrolase</keyword>
<dbReference type="InterPro" id="IPR027417">
    <property type="entry name" value="P-loop_NTPase"/>
</dbReference>
<feature type="domain" description="Helicase ATP-binding" evidence="11">
    <location>
        <begin position="286"/>
        <end position="524"/>
    </location>
</feature>
<dbReference type="SUPFAM" id="SSF52540">
    <property type="entry name" value="P-loop containing nucleoside triphosphate hydrolases"/>
    <property type="match status" value="1"/>
</dbReference>
<evidence type="ECO:0000313" key="13">
    <source>
        <dbReference type="Proteomes" id="UP001163255"/>
    </source>
</evidence>
<evidence type="ECO:0000256" key="9">
    <source>
        <dbReference type="ARBA" id="ARBA00022840"/>
    </source>
</evidence>
<dbReference type="Pfam" id="PF18766">
    <property type="entry name" value="SWI2_SNF2"/>
    <property type="match status" value="1"/>
</dbReference>